<comment type="cofactor">
    <cofactor evidence="13">
        <name>Zn(2+)</name>
        <dbReference type="ChEBI" id="CHEBI:29105"/>
    </cofactor>
    <text evidence="13">Binds 1 zinc ion per monomer.</text>
</comment>
<evidence type="ECO:0000256" key="8">
    <source>
        <dbReference type="ARBA" id="ARBA00022833"/>
    </source>
</evidence>
<evidence type="ECO:0000256" key="9">
    <source>
        <dbReference type="ARBA" id="ARBA00022842"/>
    </source>
</evidence>
<dbReference type="InterPro" id="IPR037068">
    <property type="entry name" value="DNA_primase_core_N_sf"/>
</dbReference>
<evidence type="ECO:0000256" key="6">
    <source>
        <dbReference type="ARBA" id="ARBA00022723"/>
    </source>
</evidence>
<dbReference type="NCBIfam" id="TIGR01391">
    <property type="entry name" value="dnaG"/>
    <property type="match status" value="1"/>
</dbReference>
<evidence type="ECO:0000256" key="5">
    <source>
        <dbReference type="ARBA" id="ARBA00022705"/>
    </source>
</evidence>
<dbReference type="EMBL" id="FNJC01000003">
    <property type="protein sequence ID" value="SDP28653.1"/>
    <property type="molecule type" value="Genomic_DNA"/>
</dbReference>
<dbReference type="InterPro" id="IPR036977">
    <property type="entry name" value="DNA_primase_Znf_CHC2"/>
</dbReference>
<reference evidence="16 17" key="1">
    <citation type="submission" date="2016-10" db="EMBL/GenBank/DDBJ databases">
        <authorList>
            <person name="Varghese N."/>
            <person name="Submissions S."/>
        </authorList>
    </citation>
    <scope>NUCLEOTIDE SEQUENCE [LARGE SCALE GENOMIC DNA]</scope>
    <source>
        <strain evidence="16 17">CGMCC 1.6497</strain>
    </source>
</reference>
<dbReference type="Pfam" id="PF13662">
    <property type="entry name" value="Toprim_4"/>
    <property type="match status" value="1"/>
</dbReference>
<sequence>MRFPPHILDEIRSRLSVSQVVGRKVALKKQGREFAGLSPFKTEKTPSFFVNDQKGFYHCFASGEHGDIFTFLIKTEGLSFPEAVERLAEEAGVTLPKPAPRDPESRAQEDERERLYRLLETSAKFFEDQLHTRDGREASGYLVRRGLSEATVSGFRLGYAPHDRTRLKTYLSAAGFTEREMITSGMLIGGPDIPTSYDRFRHRVMFPITDHKSRVIAFGGRALDDGQPAKYLNSPDTPLFHKGWVLFNLAAARPAAHEASRIIVVEGYMDVIALAQAGVKEAVAPLGTALTQEQVQLLWRMAPEPILCFDGDSAGRKAANRALDTALPHLKPGVSLSFAFMPDGLDPDDMLRQSGREGFEGVMVRARGFADVLFSREWDAGDWSTPERRAGLELQIRKLTAQITDDAVRSHYERDMRDRLFKAWRPQPGAGAQPAHASGSMRKPAYGAPAAAGKWSSGPPGKAARQGTRVAASSSLKQSRLVAAGGGFPQREVLLIRTLLNHPWLVADYAEEIADIQFSAEGLAKIRDGVLSAQATEKSLDRNELRSHLTCLGLDKFVELVERSITHRCDKFVEPEADAAEVETGFCHSLALHESQVGLQSSLRAAWHEEDSSAALAQICEIKRQPSTEAEPALSPVKSGDSEA</sequence>
<keyword evidence="8 13" id="KW-0862">Zinc</keyword>
<keyword evidence="17" id="KW-1185">Reference proteome</keyword>
<dbReference type="InterPro" id="IPR030846">
    <property type="entry name" value="DnaG_bac"/>
</dbReference>
<evidence type="ECO:0000256" key="10">
    <source>
        <dbReference type="ARBA" id="ARBA00023125"/>
    </source>
</evidence>
<dbReference type="Gene3D" id="3.90.580.10">
    <property type="entry name" value="Zinc finger, CHC2-type domain"/>
    <property type="match status" value="1"/>
</dbReference>
<dbReference type="SUPFAM" id="SSF57783">
    <property type="entry name" value="Zinc beta-ribbon"/>
    <property type="match status" value="1"/>
</dbReference>
<dbReference type="PANTHER" id="PTHR30313">
    <property type="entry name" value="DNA PRIMASE"/>
    <property type="match status" value="1"/>
</dbReference>
<evidence type="ECO:0000313" key="16">
    <source>
        <dbReference type="EMBL" id="SDP28653.1"/>
    </source>
</evidence>
<evidence type="ECO:0000256" key="7">
    <source>
        <dbReference type="ARBA" id="ARBA00022771"/>
    </source>
</evidence>
<evidence type="ECO:0000256" key="4">
    <source>
        <dbReference type="ARBA" id="ARBA00022695"/>
    </source>
</evidence>
<evidence type="ECO:0000256" key="13">
    <source>
        <dbReference type="PIRNR" id="PIRNR002811"/>
    </source>
</evidence>
<dbReference type="Pfam" id="PF01807">
    <property type="entry name" value="Zn_ribbon_DnaG"/>
    <property type="match status" value="1"/>
</dbReference>
<keyword evidence="11 12" id="KW-0804">Transcription</keyword>
<evidence type="ECO:0000256" key="12">
    <source>
        <dbReference type="HAMAP-Rule" id="MF_00974"/>
    </source>
</evidence>
<comment type="catalytic activity">
    <reaction evidence="12">
        <text>ssDNA + n NTP = ssDNA/pppN(pN)n-1 hybrid + (n-1) diphosphate.</text>
        <dbReference type="EC" id="2.7.7.101"/>
    </reaction>
</comment>
<feature type="region of interest" description="Disordered" evidence="14">
    <location>
        <begin position="424"/>
        <end position="469"/>
    </location>
</feature>
<keyword evidence="6 13" id="KW-0479">Metal-binding</keyword>
<evidence type="ECO:0000313" key="17">
    <source>
        <dbReference type="Proteomes" id="UP000198795"/>
    </source>
</evidence>
<feature type="compositionally biased region" description="Basic and acidic residues" evidence="14">
    <location>
        <begin position="99"/>
        <end position="111"/>
    </location>
</feature>
<keyword evidence="2 12" id="KW-0639">Primosome</keyword>
<keyword evidence="1 12" id="KW-0240">DNA-directed RNA polymerase</keyword>
<dbReference type="PROSITE" id="PS50880">
    <property type="entry name" value="TOPRIM"/>
    <property type="match status" value="1"/>
</dbReference>
<proteinExistence type="inferred from homology"/>
<comment type="similarity">
    <text evidence="12 13">Belongs to the DnaG primase family.</text>
</comment>
<dbReference type="Gene3D" id="3.90.980.10">
    <property type="entry name" value="DNA primase, catalytic core, N-terminal domain"/>
    <property type="match status" value="1"/>
</dbReference>
<comment type="caution">
    <text evidence="16">The sequence shown here is derived from an EMBL/GenBank/DDBJ whole genome shotgun (WGS) entry which is preliminary data.</text>
</comment>
<dbReference type="Gene3D" id="3.40.1360.10">
    <property type="match status" value="1"/>
</dbReference>
<evidence type="ECO:0000256" key="11">
    <source>
        <dbReference type="ARBA" id="ARBA00023163"/>
    </source>
</evidence>
<dbReference type="SUPFAM" id="SSF56731">
    <property type="entry name" value="DNA primase core"/>
    <property type="match status" value="1"/>
</dbReference>
<evidence type="ECO:0000256" key="1">
    <source>
        <dbReference type="ARBA" id="ARBA00022478"/>
    </source>
</evidence>
<evidence type="ECO:0000256" key="3">
    <source>
        <dbReference type="ARBA" id="ARBA00022679"/>
    </source>
</evidence>
<evidence type="ECO:0000259" key="15">
    <source>
        <dbReference type="PROSITE" id="PS50880"/>
    </source>
</evidence>
<feature type="domain" description="Toprim" evidence="15">
    <location>
        <begin position="260"/>
        <end position="342"/>
    </location>
</feature>
<gene>
    <name evidence="12" type="primary">dnaG</name>
    <name evidence="16" type="ORF">SAMN04488061_2724</name>
</gene>
<keyword evidence="7" id="KW-0863">Zinc-finger</keyword>
<feature type="compositionally biased region" description="Low complexity" evidence="14">
    <location>
        <begin position="426"/>
        <end position="435"/>
    </location>
</feature>
<protein>
    <recommendedName>
        <fullName evidence="12 13">DNA primase</fullName>
        <ecNumber evidence="12">2.7.7.101</ecNumber>
    </recommendedName>
</protein>
<evidence type="ECO:0000256" key="14">
    <source>
        <dbReference type="SAM" id="MobiDB-lite"/>
    </source>
</evidence>
<feature type="region of interest" description="Disordered" evidence="14">
    <location>
        <begin position="91"/>
        <end position="111"/>
    </location>
</feature>
<dbReference type="PIRSF" id="PIRSF002811">
    <property type="entry name" value="DnaG"/>
    <property type="match status" value="1"/>
</dbReference>
<dbReference type="InterPro" id="IPR034151">
    <property type="entry name" value="TOPRIM_DnaG_bac"/>
</dbReference>
<dbReference type="InterPro" id="IPR013264">
    <property type="entry name" value="DNAG_N"/>
</dbReference>
<keyword evidence="10 12" id="KW-0238">DNA-binding</keyword>
<comment type="function">
    <text evidence="12 13">RNA polymerase that catalyzes the synthesis of short RNA molecules used as primers for DNA polymerase during DNA replication.</text>
</comment>
<keyword evidence="4 12" id="KW-0548">Nucleotidyltransferase</keyword>
<comment type="subunit">
    <text evidence="12">Monomer. Interacts with DnaB.</text>
</comment>
<dbReference type="Pfam" id="PF08275">
    <property type="entry name" value="DNAG_N"/>
    <property type="match status" value="1"/>
</dbReference>
<keyword evidence="9" id="KW-0460">Magnesium</keyword>
<dbReference type="InterPro" id="IPR006295">
    <property type="entry name" value="DNA_primase_DnaG"/>
</dbReference>
<dbReference type="SMART" id="SM00400">
    <property type="entry name" value="ZnF_CHCC"/>
    <property type="match status" value="1"/>
</dbReference>
<accession>A0A1H0RGF9</accession>
<keyword evidence="5 12" id="KW-0235">DNA replication</keyword>
<dbReference type="Proteomes" id="UP000198795">
    <property type="component" value="Unassembled WGS sequence"/>
</dbReference>
<dbReference type="RefSeq" id="WP_090229299.1">
    <property type="nucleotide sequence ID" value="NZ_FNJC01000003.1"/>
</dbReference>
<keyword evidence="3 12" id="KW-0808">Transferase</keyword>
<dbReference type="CDD" id="cd03364">
    <property type="entry name" value="TOPRIM_DnaG_primases"/>
    <property type="match status" value="1"/>
</dbReference>
<name>A0A1H0RGF9_9HYPH</name>
<feature type="compositionally biased region" description="Low complexity" evidence="14">
    <location>
        <begin position="443"/>
        <end position="454"/>
    </location>
</feature>
<dbReference type="HAMAP" id="MF_00974">
    <property type="entry name" value="DNA_primase_DnaG"/>
    <property type="match status" value="1"/>
</dbReference>
<organism evidence="16 17">
    <name type="scientific">Filomicrobium insigne</name>
    <dbReference type="NCBI Taxonomy" id="418854"/>
    <lineage>
        <taxon>Bacteria</taxon>
        <taxon>Pseudomonadati</taxon>
        <taxon>Pseudomonadota</taxon>
        <taxon>Alphaproteobacteria</taxon>
        <taxon>Hyphomicrobiales</taxon>
        <taxon>Hyphomicrobiaceae</taxon>
        <taxon>Filomicrobium</taxon>
    </lineage>
</organism>
<comment type="caution">
    <text evidence="12">Lacks conserved residue(s) required for the propagation of feature annotation.</text>
</comment>
<dbReference type="SMART" id="SM00493">
    <property type="entry name" value="TOPRIM"/>
    <property type="match status" value="1"/>
</dbReference>
<evidence type="ECO:0000256" key="2">
    <source>
        <dbReference type="ARBA" id="ARBA00022515"/>
    </source>
</evidence>
<dbReference type="EC" id="2.7.7.101" evidence="12"/>
<dbReference type="InterPro" id="IPR006171">
    <property type="entry name" value="TOPRIM_dom"/>
</dbReference>
<dbReference type="PANTHER" id="PTHR30313:SF2">
    <property type="entry name" value="DNA PRIMASE"/>
    <property type="match status" value="1"/>
</dbReference>
<dbReference type="InterPro" id="IPR002694">
    <property type="entry name" value="Znf_CHC2"/>
</dbReference>
<dbReference type="InterPro" id="IPR050219">
    <property type="entry name" value="DnaG_primase"/>
</dbReference>